<dbReference type="InterPro" id="IPR051606">
    <property type="entry name" value="Polyketide_Oxido-like"/>
</dbReference>
<dbReference type="Pfam" id="PF13460">
    <property type="entry name" value="NAD_binding_10"/>
    <property type="match status" value="1"/>
</dbReference>
<evidence type="ECO:0000259" key="1">
    <source>
        <dbReference type="Pfam" id="PF13460"/>
    </source>
</evidence>
<protein>
    <submittedName>
        <fullName evidence="2">NAD(P)H-binding protein</fullName>
    </submittedName>
</protein>
<dbReference type="InterPro" id="IPR016040">
    <property type="entry name" value="NAD(P)-bd_dom"/>
</dbReference>
<evidence type="ECO:0000313" key="3">
    <source>
        <dbReference type="Proteomes" id="UP001304071"/>
    </source>
</evidence>
<sequence length="211" mass="23280">MNITLFGATGKTGPYLIEEGLKRGHEITVFARQSSRFDYKNVRIVRGDFTDAIALHEAINGADAVLSALGPTQFPHPKGEPIAHATQALIDIMAQAQVRRLIAVSTGTAADPDDRYDMKIRLPAILIKYLMPSIYQDIVTLAQVIRQSDRDWTMVRAGFLTNRSNSKGINVGVYGKTRHQLALSRLDLAKFMFDQIESDSYLAKAPGISSC</sequence>
<keyword evidence="3" id="KW-1185">Reference proteome</keyword>
<dbReference type="SUPFAM" id="SSF51735">
    <property type="entry name" value="NAD(P)-binding Rossmann-fold domains"/>
    <property type="match status" value="1"/>
</dbReference>
<gene>
    <name evidence="2" type="ORF">R8Z52_09835</name>
</gene>
<dbReference type="Gene3D" id="3.40.50.720">
    <property type="entry name" value="NAD(P)-binding Rossmann-like Domain"/>
    <property type="match status" value="1"/>
</dbReference>
<proteinExistence type="predicted"/>
<reference evidence="2 3" key="1">
    <citation type="submission" date="2023-11" db="EMBL/GenBank/DDBJ databases">
        <title>Plant-associative lifestyle of Vibrio porteresiae and its evolutionary dynamics.</title>
        <authorList>
            <person name="Rameshkumar N."/>
            <person name="Kirti K."/>
        </authorList>
    </citation>
    <scope>NUCLEOTIDE SEQUENCE [LARGE SCALE GENOMIC DNA]</scope>
    <source>
        <strain evidence="2 3">MSSRF30</strain>
    </source>
</reference>
<accession>A0ABZ0QA42</accession>
<feature type="domain" description="NAD(P)-binding" evidence="1">
    <location>
        <begin position="7"/>
        <end position="198"/>
    </location>
</feature>
<dbReference type="PANTHER" id="PTHR43355">
    <property type="entry name" value="FLAVIN REDUCTASE (NADPH)"/>
    <property type="match status" value="1"/>
</dbReference>
<dbReference type="EMBL" id="CP138203">
    <property type="protein sequence ID" value="WPC72436.1"/>
    <property type="molecule type" value="Genomic_DNA"/>
</dbReference>
<dbReference type="InterPro" id="IPR036291">
    <property type="entry name" value="NAD(P)-bd_dom_sf"/>
</dbReference>
<dbReference type="PANTHER" id="PTHR43355:SF2">
    <property type="entry name" value="FLAVIN REDUCTASE (NADPH)"/>
    <property type="match status" value="1"/>
</dbReference>
<name>A0ABZ0QA42_9VIBR</name>
<organism evidence="2 3">
    <name type="scientific">Vibrio porteresiae DSM 19223</name>
    <dbReference type="NCBI Taxonomy" id="1123496"/>
    <lineage>
        <taxon>Bacteria</taxon>
        <taxon>Pseudomonadati</taxon>
        <taxon>Pseudomonadota</taxon>
        <taxon>Gammaproteobacteria</taxon>
        <taxon>Vibrionales</taxon>
        <taxon>Vibrionaceae</taxon>
        <taxon>Vibrio</taxon>
    </lineage>
</organism>
<evidence type="ECO:0000313" key="2">
    <source>
        <dbReference type="EMBL" id="WPC72436.1"/>
    </source>
</evidence>
<dbReference type="RefSeq" id="WP_261896024.1">
    <property type="nucleotide sequence ID" value="NZ_AP024895.1"/>
</dbReference>
<dbReference type="Proteomes" id="UP001304071">
    <property type="component" value="Chromosome 1"/>
</dbReference>